<feature type="region of interest" description="Disordered" evidence="1">
    <location>
        <begin position="266"/>
        <end position="290"/>
    </location>
</feature>
<name>A0A2S9YCQ8_9BACT</name>
<dbReference type="PANTHER" id="PTHR11669:SF8">
    <property type="entry name" value="DNA POLYMERASE III SUBUNIT DELTA"/>
    <property type="match status" value="1"/>
</dbReference>
<dbReference type="PANTHER" id="PTHR11669">
    <property type="entry name" value="REPLICATION FACTOR C / DNA POLYMERASE III GAMMA-TAU SUBUNIT"/>
    <property type="match status" value="1"/>
</dbReference>
<feature type="compositionally biased region" description="Basic residues" evidence="1">
    <location>
        <begin position="266"/>
        <end position="280"/>
    </location>
</feature>
<dbReference type="EC" id="2.7.7.7" evidence="2"/>
<evidence type="ECO:0000313" key="2">
    <source>
        <dbReference type="EMBL" id="PRQ02889.1"/>
    </source>
</evidence>
<dbReference type="EMBL" id="PVNK01000109">
    <property type="protein sequence ID" value="PRQ02889.1"/>
    <property type="molecule type" value="Genomic_DNA"/>
</dbReference>
<evidence type="ECO:0000313" key="3">
    <source>
        <dbReference type="Proteomes" id="UP000237968"/>
    </source>
</evidence>
<dbReference type="GO" id="GO:0003887">
    <property type="term" value="F:DNA-directed DNA polymerase activity"/>
    <property type="evidence" value="ECO:0007669"/>
    <property type="project" value="UniProtKB-EC"/>
</dbReference>
<evidence type="ECO:0000256" key="1">
    <source>
        <dbReference type="SAM" id="MobiDB-lite"/>
    </source>
</evidence>
<reference evidence="2 3" key="1">
    <citation type="submission" date="2018-03" db="EMBL/GenBank/DDBJ databases">
        <title>Draft Genome Sequences of the Obligatory Marine Myxobacteria Enhygromyxa salina SWB005.</title>
        <authorList>
            <person name="Poehlein A."/>
            <person name="Moghaddam J.A."/>
            <person name="Harms H."/>
            <person name="Alanjari M."/>
            <person name="Koenig G.M."/>
            <person name="Daniel R."/>
            <person name="Schaeberle T.F."/>
        </authorList>
    </citation>
    <scope>NUCLEOTIDE SEQUENCE [LARGE SCALE GENOMIC DNA]</scope>
    <source>
        <strain evidence="2 3">SWB005</strain>
    </source>
</reference>
<organism evidence="2 3">
    <name type="scientific">Enhygromyxa salina</name>
    <dbReference type="NCBI Taxonomy" id="215803"/>
    <lineage>
        <taxon>Bacteria</taxon>
        <taxon>Pseudomonadati</taxon>
        <taxon>Myxococcota</taxon>
        <taxon>Polyangia</taxon>
        <taxon>Nannocystales</taxon>
        <taxon>Nannocystaceae</taxon>
        <taxon>Enhygromyxa</taxon>
    </lineage>
</organism>
<keyword evidence="3" id="KW-1185">Reference proteome</keyword>
<dbReference type="GO" id="GO:0006261">
    <property type="term" value="P:DNA-templated DNA replication"/>
    <property type="evidence" value="ECO:0007669"/>
    <property type="project" value="TreeGrafter"/>
</dbReference>
<dbReference type="Gene3D" id="3.40.50.300">
    <property type="entry name" value="P-loop containing nucleotide triphosphate hydrolases"/>
    <property type="match status" value="1"/>
</dbReference>
<gene>
    <name evidence="2" type="primary">dnaX_2</name>
    <name evidence="2" type="ORF">ENSA5_19790</name>
</gene>
<sequence length="359" mass="39115">MLSRAIERQRLHHGLVFSGPRGIGKATLARGLACALTCDVAPARGCGECDSCRRMLSGRHTDLRRLEGQGKSRMIAAGPAREVALRAQHAPFEARAHVIIIDPADRMHPKASAAMLKSIEEPSPGVHWALLATNLHDILDTILSRCMTIPLERLSLADTRAVVSAELARAPSAAPVDDERLELVVSLADGSPGVALELLRDPSLEPTRELLAATLRALELGPPAVFSGDRSPLWAAWRTAVLATPDPNEAAVTDEGEDEVIVVKAKKKPKKKKKAKKKKAESKETPARQRATAGRLAELWLLHLRELLLGREGLRNMPALSRDDALARHMQHIQQFQSNLARNPNVRLSFEQLLLSLGA</sequence>
<protein>
    <submittedName>
        <fullName evidence="2">DNA polymerase III subunit tau</fullName>
        <ecNumber evidence="2">2.7.7.7</ecNumber>
    </submittedName>
</protein>
<proteinExistence type="predicted"/>
<dbReference type="InterPro" id="IPR050238">
    <property type="entry name" value="DNA_Rep/Repair_Clamp_Loader"/>
</dbReference>
<comment type="caution">
    <text evidence="2">The sequence shown here is derived from an EMBL/GenBank/DDBJ whole genome shotgun (WGS) entry which is preliminary data.</text>
</comment>
<dbReference type="Proteomes" id="UP000237968">
    <property type="component" value="Unassembled WGS sequence"/>
</dbReference>
<keyword evidence="2" id="KW-0808">Transferase</keyword>
<accession>A0A2S9YCQ8</accession>
<dbReference type="InterPro" id="IPR027417">
    <property type="entry name" value="P-loop_NTPase"/>
</dbReference>
<dbReference type="AlphaFoldDB" id="A0A2S9YCQ8"/>
<keyword evidence="2" id="KW-0548">Nucleotidyltransferase</keyword>
<dbReference type="Pfam" id="PF13177">
    <property type="entry name" value="DNA_pol3_delta2"/>
    <property type="match status" value="1"/>
</dbReference>
<dbReference type="SUPFAM" id="SSF52540">
    <property type="entry name" value="P-loop containing nucleoside triphosphate hydrolases"/>
    <property type="match status" value="1"/>
</dbReference>